<dbReference type="EMBL" id="AP022601">
    <property type="protein sequence ID" value="BBY91903.1"/>
    <property type="molecule type" value="Genomic_DNA"/>
</dbReference>
<dbReference type="AlphaFoldDB" id="A0A9W4B0J3"/>
<proteinExistence type="predicted"/>
<dbReference type="Proteomes" id="UP000465785">
    <property type="component" value="Chromosome"/>
</dbReference>
<dbReference type="InterPro" id="IPR017850">
    <property type="entry name" value="Alkaline_phosphatase_core_sf"/>
</dbReference>
<keyword evidence="2" id="KW-1185">Reference proteome</keyword>
<accession>A0A9W4B0J3</accession>
<dbReference type="Pfam" id="PF01663">
    <property type="entry name" value="Phosphodiest"/>
    <property type="match status" value="1"/>
</dbReference>
<dbReference type="PANTHER" id="PTHR10151:SF120">
    <property type="entry name" value="BIS(5'-ADENOSYL)-TRIPHOSPHATASE"/>
    <property type="match status" value="1"/>
</dbReference>
<protein>
    <submittedName>
        <fullName evidence="1">Phosphodiesterase</fullName>
    </submittedName>
</protein>
<dbReference type="SUPFAM" id="SSF53649">
    <property type="entry name" value="Alkaline phosphatase-like"/>
    <property type="match status" value="1"/>
</dbReference>
<evidence type="ECO:0000313" key="2">
    <source>
        <dbReference type="Proteomes" id="UP000465785"/>
    </source>
</evidence>
<evidence type="ECO:0000313" key="1">
    <source>
        <dbReference type="EMBL" id="BBY91903.1"/>
    </source>
</evidence>
<dbReference type="InterPro" id="IPR002591">
    <property type="entry name" value="Phosphodiest/P_Trfase"/>
</dbReference>
<dbReference type="GO" id="GO:0016787">
    <property type="term" value="F:hydrolase activity"/>
    <property type="evidence" value="ECO:0007669"/>
    <property type="project" value="UniProtKB-ARBA"/>
</dbReference>
<dbReference type="PANTHER" id="PTHR10151">
    <property type="entry name" value="ECTONUCLEOTIDE PYROPHOSPHATASE/PHOSPHODIESTERASE"/>
    <property type="match status" value="1"/>
</dbReference>
<dbReference type="Gene3D" id="3.40.720.10">
    <property type="entry name" value="Alkaline Phosphatase, subunit A"/>
    <property type="match status" value="1"/>
</dbReference>
<gene>
    <name evidence="1" type="ORF">MGALJ_15720</name>
</gene>
<organism evidence="1 2">
    <name type="scientific">Mycobacterium gallinarum</name>
    <dbReference type="NCBI Taxonomy" id="39689"/>
    <lineage>
        <taxon>Bacteria</taxon>
        <taxon>Bacillati</taxon>
        <taxon>Actinomycetota</taxon>
        <taxon>Actinomycetes</taxon>
        <taxon>Mycobacteriales</taxon>
        <taxon>Mycobacteriaceae</taxon>
        <taxon>Mycobacterium</taxon>
    </lineage>
</organism>
<sequence>MGKGRPAVWQARHVDLPQPSPDTPHLADVIPSVLSAMGVAGFDRRIPLAADITGACVLLVDGLGAELLDEHAADAPVMAGLRGRTLQVGFPATTVAGLAALGTGCRSGEHGMVGYSFRLPDVGVVNSLRWRIHPWGADVRDAAPPEEVQPMPTTFERAVSAGASVSVISGAEFTGSGMTRAALRGGQYIGVHAMGDLSARVRESVAAGGFCYAYHSELDMMGHLYGPGSTAWIMQLRQIDRLVESIVEGLPSGGLLAVVADHGMVTVGTDDVDIDSDDSLTVGVTDIGGEARARHIYVVPGAADDVLATWQATLAGRAWVVSRDEAIAAGWFGERVSDTTRTRIGDVVAAARGSVGLLRRTVEPLESSLIGHHGSLTSAEQSVPLLLAYG</sequence>
<name>A0A9W4B0J3_9MYCO</name>
<dbReference type="KEGG" id="mgau:MGALJ_15720"/>
<reference evidence="1 2" key="1">
    <citation type="journal article" date="2019" name="Emerg. Microbes Infect.">
        <title>Comprehensive subspecies identification of 175 nontuberculous mycobacteria species based on 7547 genomic profiles.</title>
        <authorList>
            <person name="Matsumoto Y."/>
            <person name="Kinjo T."/>
            <person name="Motooka D."/>
            <person name="Nabeya D."/>
            <person name="Jung N."/>
            <person name="Uechi K."/>
            <person name="Horii T."/>
            <person name="Iida T."/>
            <person name="Fujita J."/>
            <person name="Nakamura S."/>
        </authorList>
    </citation>
    <scope>NUCLEOTIDE SEQUENCE [LARGE SCALE GENOMIC DNA]</scope>
    <source>
        <strain evidence="1 2">JCM 6399</strain>
    </source>
</reference>